<dbReference type="Pfam" id="PF00201">
    <property type="entry name" value="UDPGT"/>
    <property type="match status" value="2"/>
</dbReference>
<dbReference type="SUPFAM" id="SSF53756">
    <property type="entry name" value="UDP-Glycosyltransferase/glycogen phosphorylase"/>
    <property type="match status" value="2"/>
</dbReference>
<dbReference type="Proteomes" id="UP001188597">
    <property type="component" value="Unassembled WGS sequence"/>
</dbReference>
<evidence type="ECO:0000313" key="5">
    <source>
        <dbReference type="Proteomes" id="UP001188597"/>
    </source>
</evidence>
<dbReference type="CDD" id="cd03784">
    <property type="entry name" value="GT1_Gtf-like"/>
    <property type="match status" value="2"/>
</dbReference>
<dbReference type="AlphaFoldDB" id="A0AA88V3G2"/>
<organism evidence="4 5">
    <name type="scientific">Escallonia herrerae</name>
    <dbReference type="NCBI Taxonomy" id="1293975"/>
    <lineage>
        <taxon>Eukaryota</taxon>
        <taxon>Viridiplantae</taxon>
        <taxon>Streptophyta</taxon>
        <taxon>Embryophyta</taxon>
        <taxon>Tracheophyta</taxon>
        <taxon>Spermatophyta</taxon>
        <taxon>Magnoliopsida</taxon>
        <taxon>eudicotyledons</taxon>
        <taxon>Gunneridae</taxon>
        <taxon>Pentapetalae</taxon>
        <taxon>asterids</taxon>
        <taxon>campanulids</taxon>
        <taxon>Escalloniales</taxon>
        <taxon>Escalloniaceae</taxon>
        <taxon>Escallonia</taxon>
    </lineage>
</organism>
<dbReference type="FunFam" id="3.40.50.2000:FF:000120">
    <property type="entry name" value="UDP-glycosyltransferase 76C1"/>
    <property type="match status" value="1"/>
</dbReference>
<evidence type="ECO:0000256" key="3">
    <source>
        <dbReference type="ARBA" id="ARBA00022679"/>
    </source>
</evidence>
<sequence>MESQIPSRRPRLVIVPFPLQGHISPMLELGTVLLSKGFSITIAHTVLNAPNPSNHPDFFFLPISGYLSGHDTTAANLKALGKAINTNCEAPFFKSLARMMEENKSLDQVVCIIYDVLMYFAEAVAKSMKLPSIIFRNVSALAVLALDTIPWLRAEGYLPCQVSMLQDPVPSLHPVRFKDLPIYNMGSLDDLVKLAIDSRPIRSSSAIIWNTIDHLGHSSLEQLHQLYNVPFFSIGPLHKMAQATSTSLLIEDTDCIEWLDKQAPLSVLYISLGSLATVDKKGLAEMAWGLASSGQPFLWVVRSGSVRDSESPELLPEDFKEKIGERGQIVKWAPQKEVLAHGAVGGFWSHCGWNSILESICEGVPLICMPYFGDQNVNARYLCHVWKIGLELEHELERVQIEKVVKRLMTEKEGAEMRRRTDDLFDPDTSSENLSAPVHDINRTSKEPFRECLTQIRKQQEPHDDIACVIYDPNMYFSEAVASHLKLPSLMFYTASAASLVAYYSISKLLAEGYIPFRAALPSSLLPSRPFAQIGSSGPATSISLLLEDSNCIKWLDKQAPSSVIYVSLGSLATVAEKELTEMAWGLANSSIPFLWVIRPGSVRNSEWIELLPDSFEGKTGERGRIVKWAPQKEVLAHDALGGFWSHCSWDSMVESVCEGVPMICMPCFADQGLNARYLYMWKVGLGTGA</sequence>
<keyword evidence="5" id="KW-1185">Reference proteome</keyword>
<proteinExistence type="inferred from homology"/>
<dbReference type="InterPro" id="IPR002213">
    <property type="entry name" value="UDP_glucos_trans"/>
</dbReference>
<comment type="similarity">
    <text evidence="1">Belongs to the UDP-glycosyltransferase family.</text>
</comment>
<keyword evidence="3" id="KW-0808">Transferase</keyword>
<dbReference type="Gene3D" id="3.40.50.2000">
    <property type="entry name" value="Glycogen Phosphorylase B"/>
    <property type="match status" value="4"/>
</dbReference>
<dbReference type="EMBL" id="JAVXUP010002831">
    <property type="protein sequence ID" value="KAK3001196.1"/>
    <property type="molecule type" value="Genomic_DNA"/>
</dbReference>
<protein>
    <recommendedName>
        <fullName evidence="6">UDP-glycosyltransferase</fullName>
    </recommendedName>
</protein>
<dbReference type="FunFam" id="3.40.50.2000:FF:000040">
    <property type="entry name" value="UDP-glycosyltransferase 76C1"/>
    <property type="match status" value="1"/>
</dbReference>
<evidence type="ECO:0000256" key="2">
    <source>
        <dbReference type="ARBA" id="ARBA00022676"/>
    </source>
</evidence>
<evidence type="ECO:0000256" key="1">
    <source>
        <dbReference type="ARBA" id="ARBA00009995"/>
    </source>
</evidence>
<dbReference type="PANTHER" id="PTHR11926">
    <property type="entry name" value="GLUCOSYL/GLUCURONOSYL TRANSFERASES"/>
    <property type="match status" value="1"/>
</dbReference>
<accession>A0AA88V3G2</accession>
<comment type="caution">
    <text evidence="4">The sequence shown here is derived from an EMBL/GenBank/DDBJ whole genome shotgun (WGS) entry which is preliminary data.</text>
</comment>
<dbReference type="GO" id="GO:0080043">
    <property type="term" value="F:quercetin 3-O-glucosyltransferase activity"/>
    <property type="evidence" value="ECO:0007669"/>
    <property type="project" value="TreeGrafter"/>
</dbReference>
<evidence type="ECO:0008006" key="6">
    <source>
        <dbReference type="Google" id="ProtNLM"/>
    </source>
</evidence>
<evidence type="ECO:0000313" key="4">
    <source>
        <dbReference type="EMBL" id="KAK3001196.1"/>
    </source>
</evidence>
<keyword evidence="2" id="KW-0328">Glycosyltransferase</keyword>
<reference evidence="4" key="1">
    <citation type="submission" date="2022-12" db="EMBL/GenBank/DDBJ databases">
        <title>Draft genome assemblies for two species of Escallonia (Escalloniales).</title>
        <authorList>
            <person name="Chanderbali A."/>
            <person name="Dervinis C."/>
            <person name="Anghel I."/>
            <person name="Soltis D."/>
            <person name="Soltis P."/>
            <person name="Zapata F."/>
        </authorList>
    </citation>
    <scope>NUCLEOTIDE SEQUENCE</scope>
    <source>
        <strain evidence="4">UCBG64.0493</strain>
        <tissue evidence="4">Leaf</tissue>
    </source>
</reference>
<dbReference type="GO" id="GO:0080044">
    <property type="term" value="F:quercetin 7-O-glucosyltransferase activity"/>
    <property type="evidence" value="ECO:0007669"/>
    <property type="project" value="TreeGrafter"/>
</dbReference>
<gene>
    <name evidence="4" type="ORF">RJ639_021818</name>
</gene>
<name>A0AA88V3G2_9ASTE</name>
<dbReference type="PANTHER" id="PTHR11926:SF1494">
    <property type="entry name" value="FLAVONOL 3-O-GLUCOSYLTRANSFERASE UGT76E12-RELATED"/>
    <property type="match status" value="1"/>
</dbReference>
<dbReference type="FunFam" id="3.40.50.2000:FF:000056">
    <property type="entry name" value="Glycosyltransferase"/>
    <property type="match status" value="1"/>
</dbReference>